<sequence length="465" mass="50412">MQKSSANMDMVEGAGHSSDQVVWVGTQVGNVLGRMITEATSCQSGPSYRPPSLQRSVSNPYSPASSRTVSSSSATSGYSTSDGNGSMSNPVSKKRTARQSYPTNDVPRSIHVRPIHGPRWSSPAIEMPGPTLDARNHLAHLITQVRDSLDLKVARSVHENDSQDAQLDSQPSSREPSPRKLRPKKRKKVEGVNTRTKDAAETVAKTLRAESSKRSPVVAKDAVTDTEDDPPSPQSLQAEVAQHQEDSFTESETLPLIPPIVPIRRPPSPPRMLPDKPRVPPQAVATRGIIPSAASDHHGAQANHSPHNGLSDTSSEQPANAHIHPIDPPPLTTQPALSQRPRALGMRRIPQFESNKAFAPPGPRRSFRVPLPNKSHLLLPPSQTPNVRQATYRRSTDAADQAGFDGIAQELSPSPAEVNRDRDKPSDLCPEPVAPEDDPKSDTSFGSLDFDLDELNAICSQYDKH</sequence>
<evidence type="ECO:0000256" key="1">
    <source>
        <dbReference type="SAM" id="MobiDB-lite"/>
    </source>
</evidence>
<accession>A0A164PZ03</accession>
<feature type="compositionally biased region" description="Polar residues" evidence="1">
    <location>
        <begin position="384"/>
        <end position="393"/>
    </location>
</feature>
<dbReference type="Proteomes" id="UP000076722">
    <property type="component" value="Unassembled WGS sequence"/>
</dbReference>
<feature type="region of interest" description="Disordered" evidence="1">
    <location>
        <begin position="352"/>
        <end position="448"/>
    </location>
</feature>
<protein>
    <submittedName>
        <fullName evidence="2">Uncharacterized protein</fullName>
    </submittedName>
</protein>
<evidence type="ECO:0000313" key="2">
    <source>
        <dbReference type="EMBL" id="KZS89168.1"/>
    </source>
</evidence>
<feature type="compositionally biased region" description="Low complexity" evidence="1">
    <location>
        <begin position="60"/>
        <end position="81"/>
    </location>
</feature>
<feature type="compositionally biased region" description="Pro residues" evidence="1">
    <location>
        <begin position="256"/>
        <end position="272"/>
    </location>
</feature>
<reference evidence="2 3" key="1">
    <citation type="journal article" date="2016" name="Mol. Biol. Evol.">
        <title>Comparative Genomics of Early-Diverging Mushroom-Forming Fungi Provides Insights into the Origins of Lignocellulose Decay Capabilities.</title>
        <authorList>
            <person name="Nagy L.G."/>
            <person name="Riley R."/>
            <person name="Tritt A."/>
            <person name="Adam C."/>
            <person name="Daum C."/>
            <person name="Floudas D."/>
            <person name="Sun H."/>
            <person name="Yadav J.S."/>
            <person name="Pangilinan J."/>
            <person name="Larsson K.H."/>
            <person name="Matsuura K."/>
            <person name="Barry K."/>
            <person name="Labutti K."/>
            <person name="Kuo R."/>
            <person name="Ohm R.A."/>
            <person name="Bhattacharya S.S."/>
            <person name="Shirouzu T."/>
            <person name="Yoshinaga Y."/>
            <person name="Martin F.M."/>
            <person name="Grigoriev I.V."/>
            <person name="Hibbett D.S."/>
        </authorList>
    </citation>
    <scope>NUCLEOTIDE SEQUENCE [LARGE SCALE GENOMIC DNA]</scope>
    <source>
        <strain evidence="2 3">HHB9708</strain>
    </source>
</reference>
<evidence type="ECO:0000313" key="3">
    <source>
        <dbReference type="Proteomes" id="UP000076722"/>
    </source>
</evidence>
<proteinExistence type="predicted"/>
<dbReference type="AlphaFoldDB" id="A0A164PZ03"/>
<name>A0A164PZ03_9AGAM</name>
<feature type="region of interest" description="Disordered" evidence="1">
    <location>
        <begin position="155"/>
        <end position="340"/>
    </location>
</feature>
<gene>
    <name evidence="2" type="ORF">SISNIDRAFT_489593</name>
</gene>
<feature type="compositionally biased region" description="Polar residues" evidence="1">
    <location>
        <begin position="82"/>
        <end position="91"/>
    </location>
</feature>
<dbReference type="EMBL" id="KV419430">
    <property type="protein sequence ID" value="KZS89168.1"/>
    <property type="molecule type" value="Genomic_DNA"/>
</dbReference>
<organism evidence="2 3">
    <name type="scientific">Sistotremastrum niveocremeum HHB9708</name>
    <dbReference type="NCBI Taxonomy" id="1314777"/>
    <lineage>
        <taxon>Eukaryota</taxon>
        <taxon>Fungi</taxon>
        <taxon>Dikarya</taxon>
        <taxon>Basidiomycota</taxon>
        <taxon>Agaricomycotina</taxon>
        <taxon>Agaricomycetes</taxon>
        <taxon>Sistotremastrales</taxon>
        <taxon>Sistotremastraceae</taxon>
        <taxon>Sertulicium</taxon>
        <taxon>Sertulicium niveocremeum</taxon>
    </lineage>
</organism>
<feature type="region of interest" description="Disordered" evidence="1">
    <location>
        <begin position="40"/>
        <end position="128"/>
    </location>
</feature>
<keyword evidence="3" id="KW-1185">Reference proteome</keyword>
<feature type="compositionally biased region" description="Basic residues" evidence="1">
    <location>
        <begin position="179"/>
        <end position="188"/>
    </location>
</feature>
<feature type="compositionally biased region" description="Polar residues" evidence="1">
    <location>
        <begin position="302"/>
        <end position="318"/>
    </location>
</feature>